<dbReference type="EMBL" id="MT631720">
    <property type="protein sequence ID" value="QNO58299.1"/>
    <property type="molecule type" value="Genomic_DNA"/>
</dbReference>
<dbReference type="InterPro" id="IPR036249">
    <property type="entry name" value="Thioredoxin-like_sf"/>
</dbReference>
<gene>
    <name evidence="1" type="ORF">IGEJHNFM_00015</name>
</gene>
<reference evidence="1" key="1">
    <citation type="submission" date="2020-06" db="EMBL/GenBank/DDBJ databases">
        <title>Unique genomic features of the anaerobic methanotrophic archaea.</title>
        <authorList>
            <person name="Chadwick G.L."/>
            <person name="Skennerton C.T."/>
            <person name="Laso-Perez R."/>
            <person name="Leu A.O."/>
            <person name="Speth D.R."/>
            <person name="Yu H."/>
            <person name="Morgan-Lang C."/>
            <person name="Hatzenpichler R."/>
            <person name="Goudeau D."/>
            <person name="Malmstrom R."/>
            <person name="Brazelton W.J."/>
            <person name="Woyke T."/>
            <person name="Hallam S.J."/>
            <person name="Tyson G.W."/>
            <person name="Wegener G."/>
            <person name="Boetius A."/>
            <person name="Orphan V."/>
        </authorList>
    </citation>
    <scope>NUCLEOTIDE SEQUENCE</scope>
</reference>
<protein>
    <recommendedName>
        <fullName evidence="2">Thioredoxin</fullName>
    </recommendedName>
</protein>
<sequence length="116" mass="13178">MLNTNIKHIETEQEVKEVLESNENVMICCGRMGPMCVPVFGVMEDLEQIYPHVTFRDQDFDIPAADFIRKVPECASFMGLPFTVYFKNGKVVAATSSIQNKDQVMAILDREFGKQL</sequence>
<evidence type="ECO:0000313" key="1">
    <source>
        <dbReference type="EMBL" id="QNO58299.1"/>
    </source>
</evidence>
<dbReference type="Gene3D" id="3.40.30.10">
    <property type="entry name" value="Glutaredoxin"/>
    <property type="match status" value="1"/>
</dbReference>
<evidence type="ECO:0008006" key="2">
    <source>
        <dbReference type="Google" id="ProtNLM"/>
    </source>
</evidence>
<proteinExistence type="predicted"/>
<dbReference type="AlphaFoldDB" id="A0A7G9ZDG5"/>
<dbReference type="SUPFAM" id="SSF52833">
    <property type="entry name" value="Thioredoxin-like"/>
    <property type="match status" value="1"/>
</dbReference>
<organism evidence="1">
    <name type="scientific">Candidatus Methanophaga sp. ANME-1 ERB7</name>
    <dbReference type="NCBI Taxonomy" id="2759913"/>
    <lineage>
        <taxon>Archaea</taxon>
        <taxon>Methanobacteriati</taxon>
        <taxon>Methanobacteriota</taxon>
        <taxon>Stenosarchaea group</taxon>
        <taxon>Methanomicrobia</taxon>
        <taxon>Candidatus Methanophagales</taxon>
        <taxon>Candidatus Methanophagaceae</taxon>
        <taxon>Candidatus Methanophaga</taxon>
    </lineage>
</organism>
<accession>A0A7G9ZDG5</accession>
<name>A0A7G9ZDG5_9EURY</name>